<keyword evidence="7" id="KW-1185">Reference proteome</keyword>
<sequence length="2232" mass="246766">MAPQAGADLLGAEKRRLLDRTLGELQEMCRHPCDNLDCDERQKFGDVTDNARVKCSIVCLQKKKDVTDYKQTPRQIFELNRQNIRDGKKSKILHISIQCASCGEEGAVVRLQDTVEKLYLDLRQYLANDKAQPLLYRPGQPNEDIPDDAKAVCELTHRPCVDDFAKNHLTSEAIQSILRSLQPGHELYNKLRAKGVKAHDKFGDRTMTYIRIGLGLLELGQYTAVLELWPKGYKSPKHHHGGCAGSVRVLYGALNCQLFDSILDDEPIKFKGDDGQLDLPNEDQTVLKLTTGNTTWLNRQNWWVHQVQCHDDFDFALSVHLYKSCSDAFAFMKPTTGHTEAAALTQVEGARALEKGMPNNDYFWNISLPASDERVKEIGCPAGSGQSAGPLDFEKHVLNEAHARALARGQRQANYAYTSQPSGPSWRPEPNAFPPEHQGCYKAASGESCAQWTVLASQARCPQRERIRRPASATRPHYCTCRCLRERGGAGRWCDHRAKLYRGRRRRAPQRCVSGVWQSCHAVSHWVGAESWCARYRRLRFRLWQSGVTALLSQTRQAPPHATNTLFSEPAQGRQIEVSAHWAALNGHKEVLHDMAPETLSSKNDDGEVPAHLAARNGHKEALQLLHDLAPETLSSKSNDGRVPAHLAARNGHKEVLQLLHDLAPETLSSKNNRGVVPAHLAAHNGHKEALQLLHDLAPGTLSSKDNDGEVPAHCAASNGHKEALQLLHDLAFGTLSSKNNDGEVPAHWAALNGHKEALQLLHDLAPGTLFFKNDDGEGPAHWAAYRGHKGVLQLLHDLAPGIERIRKVSNGHKESLQLLHDLAPEEQSPRGVPSLDFVLAASTIGLELDAPEAENVAEAAATRLTSSLSSDFHSKLAAKLGYSVTVEVLQPVTVERQSEAFATCGQPPLVANAAANWTQASCLGRTWSDEPCSVPCDVGFLPEGNGFRCAVDGSWFDVPRCASIWTVGEWGECLGVAGDCGEGGFQRRQVTCPEGANGCHAMSKPKEEQSCRATAGCTWVVGVWSACSEQCGTGTRFRPVSCSSPFPSDCAATPPSANESCSDFSNCQWQVQDWGLCSSTCGAGTQTREAPCEVADASLCPSPPPALLQYCYETSGCMWETSAWSSCSSTCGDGTAEREVWCASGTDADCRAELRPSNSQPCRNTAGCAWFKGFNSLELQGIPSLPPRGGPRGSYSSYEYSDEDGGCSDAITQETNVRLALARFNSIFRLSVLEYPPSISILTKVQLLMEFASQLRKAAPGAARLLMRCEILGVSEDNGGYEMEVRPEKFADSLKWLWLWAFLSVFEMPTPACDTRNTGLNMVQGTADENGSLKQRQSLSATSLLRARRHQGVPGGHCPSSGPVKCEHHECQFVSVNQRLCRSPGKDLSDPYCICEADRAMVRGPDVNLEPKALALSIAKRYKKRLEIIYKDRDPGKVAKVPAVLQKCRPQYAGQEHFLYEMAGGGTFNRFASSASARLYLKQDPQNSFRTPAKKNRLDPAPTLDPRVWNHTGNLVIAEDEAIDDELGKGILTFDQMSKGFDGEVKLVDLLQSAGTSGTMRHGIEVEGPAPTLKVSVKVLKKQEPHERGAIAKAAGESPCGPILTFNSENAFNRERESAAIGRIQAKFRGVLERVMLKERLEFASGVFRLGVLDFDLARNPGSPEARGMKLDEWGIYLSRKAAKDLNGLALEQGPKTHLREDDQVTAINGVEGSGEELLTKLLRQDPEMPEIVLRIRRTRAELKCLRQLKPAYKQMQPCPANSTFFLLRSSTDGSLRLSVIGFGDHQVWSSTIERNQAFEKEFQHKQHVFFLMVYRGEFRGLLRMCSPQDEKEYGSNSHWCYSEGDRAKWSWLATNFKVQWIKECAEHIDDCPRFDAKTPNRSYLEDKKDGYQFLPYESAWDVAERTQALAACQISERGFALNVSLVPFQGKLGYRKMRKEIAETCPGGQLEVDHRFFLERKEKLRLSSLPVPEGQPGPRQTGGVPPAVIKAHDMEEHIQNLDQALKANKLRRFKVPGYGDCQYLSLIESAKKQGMDLGGPADVRIQVYQGLLANKDRYLQIWDETWGSYDEWARQQLVGGTWGDDFTLQVSRQTERNAEHADASEQQLPVGEEAPTNAGDDEDPLGAGTKRKLELPLGDENKHEPPPRRPLRDISRSHASGLKVDDALNELVTRVNSLLAEDETIVTSVVETFVNKEHALVKFLGAVEWYSRGARGRGYAGPGPLTWAPK</sequence>
<dbReference type="SUPFAM" id="SSF82895">
    <property type="entry name" value="TSP-1 type 1 repeat"/>
    <property type="match status" value="3"/>
</dbReference>
<dbReference type="PANTHER" id="PTHR24198:SF165">
    <property type="entry name" value="ANKYRIN REPEAT-CONTAINING PROTEIN-RELATED"/>
    <property type="match status" value="1"/>
</dbReference>
<dbReference type="InterPro" id="IPR036770">
    <property type="entry name" value="Ankyrin_rpt-contain_sf"/>
</dbReference>
<reference evidence="6 7" key="1">
    <citation type="submission" date="2016-02" db="EMBL/GenBank/DDBJ databases">
        <title>Genome analysis of coral dinoflagellate symbionts highlights evolutionary adaptations to a symbiotic lifestyle.</title>
        <authorList>
            <person name="Aranda M."/>
            <person name="Li Y."/>
            <person name="Liew Y.J."/>
            <person name="Baumgarten S."/>
            <person name="Simakov O."/>
            <person name="Wilson M."/>
            <person name="Piel J."/>
            <person name="Ashoor H."/>
            <person name="Bougouffa S."/>
            <person name="Bajic V.B."/>
            <person name="Ryu T."/>
            <person name="Ravasi T."/>
            <person name="Bayer T."/>
            <person name="Micklem G."/>
            <person name="Kim H."/>
            <person name="Bhak J."/>
            <person name="Lajeunesse T.C."/>
            <person name="Voolstra C.R."/>
        </authorList>
    </citation>
    <scope>NUCLEOTIDE SEQUENCE [LARGE SCALE GENOMIC DNA]</scope>
    <source>
        <strain evidence="6 7">CCMP2467</strain>
    </source>
</reference>
<evidence type="ECO:0000313" key="7">
    <source>
        <dbReference type="Proteomes" id="UP000186817"/>
    </source>
</evidence>
<dbReference type="Gene3D" id="2.60.120.10">
    <property type="entry name" value="Jelly Rolls"/>
    <property type="match status" value="1"/>
</dbReference>
<feature type="repeat" description="ANK" evidence="3">
    <location>
        <begin position="640"/>
        <end position="660"/>
    </location>
</feature>
<evidence type="ECO:0000313" key="6">
    <source>
        <dbReference type="EMBL" id="OLP85541.1"/>
    </source>
</evidence>
<gene>
    <name evidence="6" type="primary">ADAMTS9</name>
    <name evidence="6" type="ORF">AK812_SmicGene33462</name>
</gene>
<keyword evidence="6" id="KW-0401">Integrin</keyword>
<evidence type="ECO:0000256" key="4">
    <source>
        <dbReference type="SAM" id="MobiDB-lite"/>
    </source>
</evidence>
<dbReference type="Pfam" id="PF00090">
    <property type="entry name" value="TSP_1"/>
    <property type="match status" value="1"/>
</dbReference>
<dbReference type="SUPFAM" id="SSF51182">
    <property type="entry name" value="RmlC-like cupins"/>
    <property type="match status" value="1"/>
</dbReference>
<dbReference type="Proteomes" id="UP000186817">
    <property type="component" value="Unassembled WGS sequence"/>
</dbReference>
<dbReference type="PROSITE" id="PS50092">
    <property type="entry name" value="TSP1"/>
    <property type="match status" value="4"/>
</dbReference>
<dbReference type="PANTHER" id="PTHR24198">
    <property type="entry name" value="ANKYRIN REPEAT AND PROTEIN KINASE DOMAIN-CONTAINING PROTEIN"/>
    <property type="match status" value="1"/>
</dbReference>
<dbReference type="InterPro" id="IPR036383">
    <property type="entry name" value="TSP1_rpt_sf"/>
</dbReference>
<feature type="compositionally biased region" description="Polar residues" evidence="4">
    <location>
        <begin position="411"/>
        <end position="423"/>
    </location>
</feature>
<dbReference type="PROSITE" id="PS50297">
    <property type="entry name" value="ANK_REP_REGION"/>
    <property type="match status" value="2"/>
</dbReference>
<feature type="region of interest" description="Disordered" evidence="4">
    <location>
        <begin position="410"/>
        <end position="434"/>
    </location>
</feature>
<proteinExistence type="predicted"/>
<keyword evidence="1" id="KW-0677">Repeat</keyword>
<evidence type="ECO:0000259" key="5">
    <source>
        <dbReference type="Pfam" id="PF04146"/>
    </source>
</evidence>
<feature type="compositionally biased region" description="Basic and acidic residues" evidence="4">
    <location>
        <begin position="2133"/>
        <end position="2158"/>
    </location>
</feature>
<dbReference type="PROSITE" id="PS50096">
    <property type="entry name" value="IQ"/>
    <property type="match status" value="1"/>
</dbReference>
<dbReference type="SMART" id="SM00209">
    <property type="entry name" value="TSP1"/>
    <property type="match status" value="4"/>
</dbReference>
<feature type="repeat" description="ANK" evidence="3">
    <location>
        <begin position="606"/>
        <end position="626"/>
    </location>
</feature>
<feature type="region of interest" description="Disordered" evidence="4">
    <location>
        <begin position="2096"/>
        <end position="2160"/>
    </location>
</feature>
<dbReference type="InterPro" id="IPR011051">
    <property type="entry name" value="RmlC_Cupin_sf"/>
</dbReference>
<dbReference type="EMBL" id="LSRX01000971">
    <property type="protein sequence ID" value="OLP85541.1"/>
    <property type="molecule type" value="Genomic_DNA"/>
</dbReference>
<feature type="domain" description="YTH" evidence="5">
    <location>
        <begin position="1765"/>
        <end position="1894"/>
    </location>
</feature>
<dbReference type="InterPro" id="IPR000884">
    <property type="entry name" value="TSP1_rpt"/>
</dbReference>
<dbReference type="GO" id="GO:0007229">
    <property type="term" value="P:integrin-mediated signaling pathway"/>
    <property type="evidence" value="ECO:0007669"/>
    <property type="project" value="UniProtKB-KW"/>
</dbReference>
<evidence type="ECO:0000256" key="1">
    <source>
        <dbReference type="ARBA" id="ARBA00022737"/>
    </source>
</evidence>
<keyword evidence="2 3" id="KW-0040">ANK repeat</keyword>
<accession>A0A1Q9CRK2</accession>
<organism evidence="6 7">
    <name type="scientific">Symbiodinium microadriaticum</name>
    <name type="common">Dinoflagellate</name>
    <name type="synonym">Zooxanthella microadriatica</name>
    <dbReference type="NCBI Taxonomy" id="2951"/>
    <lineage>
        <taxon>Eukaryota</taxon>
        <taxon>Sar</taxon>
        <taxon>Alveolata</taxon>
        <taxon>Dinophyceae</taxon>
        <taxon>Suessiales</taxon>
        <taxon>Symbiodiniaceae</taxon>
        <taxon>Symbiodinium</taxon>
    </lineage>
</organism>
<comment type="caution">
    <text evidence="6">The sequence shown here is derived from an EMBL/GenBank/DDBJ whole genome shotgun (WGS) entry which is preliminary data.</text>
</comment>
<evidence type="ECO:0000256" key="3">
    <source>
        <dbReference type="PROSITE-ProRule" id="PRU00023"/>
    </source>
</evidence>
<dbReference type="InterPro" id="IPR007275">
    <property type="entry name" value="YTH_domain"/>
</dbReference>
<dbReference type="GO" id="GO:0003723">
    <property type="term" value="F:RNA binding"/>
    <property type="evidence" value="ECO:0007669"/>
    <property type="project" value="InterPro"/>
</dbReference>
<name>A0A1Q9CRK2_SYMMI</name>
<dbReference type="Gene3D" id="3.10.590.10">
    <property type="entry name" value="ph1033 like domains"/>
    <property type="match status" value="1"/>
</dbReference>
<protein>
    <submittedName>
        <fullName evidence="6">A disintegrin and metalloproteinase with thrombospondin motifs 9</fullName>
    </submittedName>
</protein>
<dbReference type="InterPro" id="IPR002110">
    <property type="entry name" value="Ankyrin_rpt"/>
</dbReference>
<feature type="compositionally biased region" description="Basic and acidic residues" evidence="4">
    <location>
        <begin position="2096"/>
        <end position="2105"/>
    </location>
</feature>
<dbReference type="OrthoDB" id="543511at2759"/>
<dbReference type="SMART" id="SM00248">
    <property type="entry name" value="ANK"/>
    <property type="match status" value="7"/>
</dbReference>
<dbReference type="PROSITE" id="PS50088">
    <property type="entry name" value="ANK_REPEAT"/>
    <property type="match status" value="2"/>
</dbReference>
<evidence type="ECO:0000256" key="2">
    <source>
        <dbReference type="ARBA" id="ARBA00023043"/>
    </source>
</evidence>
<dbReference type="SUPFAM" id="SSF48403">
    <property type="entry name" value="Ankyrin repeat"/>
    <property type="match status" value="1"/>
</dbReference>
<dbReference type="Pfam" id="PF13637">
    <property type="entry name" value="Ank_4"/>
    <property type="match status" value="1"/>
</dbReference>
<dbReference type="Pfam" id="PF04146">
    <property type="entry name" value="YTH"/>
    <property type="match status" value="1"/>
</dbReference>
<dbReference type="Gene3D" id="1.25.40.20">
    <property type="entry name" value="Ankyrin repeat-containing domain"/>
    <property type="match status" value="2"/>
</dbReference>
<dbReference type="InterPro" id="IPR014710">
    <property type="entry name" value="RmlC-like_jellyroll"/>
</dbReference>
<dbReference type="Pfam" id="PF19030">
    <property type="entry name" value="TSP1_ADAMTS"/>
    <property type="match status" value="2"/>
</dbReference>
<dbReference type="Pfam" id="PF12796">
    <property type="entry name" value="Ank_2"/>
    <property type="match status" value="1"/>
</dbReference>